<accession>A0ACA9KML6</accession>
<gene>
    <name evidence="1" type="ORF">DHETER_LOCUS2189</name>
</gene>
<feature type="non-terminal residue" evidence="1">
    <location>
        <position position="1"/>
    </location>
</feature>
<evidence type="ECO:0000313" key="2">
    <source>
        <dbReference type="Proteomes" id="UP000789702"/>
    </source>
</evidence>
<organism evidence="1 2">
    <name type="scientific">Dentiscutata heterogama</name>
    <dbReference type="NCBI Taxonomy" id="1316150"/>
    <lineage>
        <taxon>Eukaryota</taxon>
        <taxon>Fungi</taxon>
        <taxon>Fungi incertae sedis</taxon>
        <taxon>Mucoromycota</taxon>
        <taxon>Glomeromycotina</taxon>
        <taxon>Glomeromycetes</taxon>
        <taxon>Diversisporales</taxon>
        <taxon>Gigasporaceae</taxon>
        <taxon>Dentiscutata</taxon>
    </lineage>
</organism>
<reference evidence="1" key="1">
    <citation type="submission" date="2021-06" db="EMBL/GenBank/DDBJ databases">
        <authorList>
            <person name="Kallberg Y."/>
            <person name="Tangrot J."/>
            <person name="Rosling A."/>
        </authorList>
    </citation>
    <scope>NUCLEOTIDE SEQUENCE</scope>
    <source>
        <strain evidence="1">IL203A</strain>
    </source>
</reference>
<sequence>GVAIVCIWSNISLLLLISRDKPPHYAGRSLRICIFQCLHVNITLKKAAPML</sequence>
<keyword evidence="2" id="KW-1185">Reference proteome</keyword>
<proteinExistence type="predicted"/>
<dbReference type="EMBL" id="CAJVPU010001501">
    <property type="protein sequence ID" value="CAG8482543.1"/>
    <property type="molecule type" value="Genomic_DNA"/>
</dbReference>
<evidence type="ECO:0000313" key="1">
    <source>
        <dbReference type="EMBL" id="CAG8482543.1"/>
    </source>
</evidence>
<protein>
    <submittedName>
        <fullName evidence="1">3528_t:CDS:1</fullName>
    </submittedName>
</protein>
<dbReference type="Proteomes" id="UP000789702">
    <property type="component" value="Unassembled WGS sequence"/>
</dbReference>
<comment type="caution">
    <text evidence="1">The sequence shown here is derived from an EMBL/GenBank/DDBJ whole genome shotgun (WGS) entry which is preliminary data.</text>
</comment>
<name>A0ACA9KML6_9GLOM</name>